<evidence type="ECO:0000256" key="5">
    <source>
        <dbReference type="ARBA" id="ARBA00022692"/>
    </source>
</evidence>
<accession>A0A4R6DGS5</accession>
<evidence type="ECO:0000313" key="12">
    <source>
        <dbReference type="Proteomes" id="UP000295764"/>
    </source>
</evidence>
<gene>
    <name evidence="11" type="ORF">EDF64_10678</name>
</gene>
<feature type="transmembrane region" description="Helical" evidence="9">
    <location>
        <begin position="87"/>
        <end position="103"/>
    </location>
</feature>
<dbReference type="InterPro" id="IPR011701">
    <property type="entry name" value="MFS"/>
</dbReference>
<sequence>MVTRPRVKETATTSTESGSARTLPSRRPEQGDPDLPGRYRHRYLILAVCCMSLFIVSMDATVVNVALPSIGRELGSTISGLQWTIDAYTLVLASLLLLSGSTADRIGRRRTFQIGLALFTVGSLLCSLAPTVGWLVVFRMLQAVGGSMMNPVAMSIITATFDDAKERARAVGVWGAVVGVSMGLGPLVGGALTDSVGWRAIFWINVPIGIAAIVLTFLFVPESKSPTPRRLDPLGQVLVIVLLATLVGGLIEGPRLGWTSPAALGLFVVAAASLVVFVAVERRRAQPLVDVRFFRSIPFSSAVVTAIAAFGANGAFLFLNALYLQEVRGMSPFEAGLWTLPAAVATMVVSPVSGRLVGSVGTRVPLVLAGIGVGGAGAILTTIDAHTPMWVLVVAFVLFGFGFGMVNAPITNTAVSGMPRAQSGSAAAVASTSRQTGVSLGVALAGTVTGASAVATVGAGFAVATHAMWWIVLGIGVGIVVVGFVSTSAAAKRSVAGIAHLLDA</sequence>
<keyword evidence="3" id="KW-0813">Transport</keyword>
<evidence type="ECO:0000256" key="3">
    <source>
        <dbReference type="ARBA" id="ARBA00022448"/>
    </source>
</evidence>
<organism evidence="11 12">
    <name type="scientific">Curtobacterium flaccumfaciens</name>
    <dbReference type="NCBI Taxonomy" id="2035"/>
    <lineage>
        <taxon>Bacteria</taxon>
        <taxon>Bacillati</taxon>
        <taxon>Actinomycetota</taxon>
        <taxon>Actinomycetes</taxon>
        <taxon>Micrococcales</taxon>
        <taxon>Microbacteriaceae</taxon>
        <taxon>Curtobacterium</taxon>
    </lineage>
</organism>
<feature type="domain" description="Major facilitator superfamily (MFS) profile" evidence="10">
    <location>
        <begin position="45"/>
        <end position="490"/>
    </location>
</feature>
<feature type="transmembrane region" description="Helical" evidence="9">
    <location>
        <begin position="233"/>
        <end position="251"/>
    </location>
</feature>
<keyword evidence="5 9" id="KW-0812">Transmembrane</keyword>
<comment type="caution">
    <text evidence="11">The sequence shown here is derived from an EMBL/GenBank/DDBJ whole genome shotgun (WGS) entry which is preliminary data.</text>
</comment>
<feature type="transmembrane region" description="Helical" evidence="9">
    <location>
        <begin position="389"/>
        <end position="410"/>
    </location>
</feature>
<comment type="subcellular location">
    <subcellularLocation>
        <location evidence="1">Cell membrane</location>
        <topology evidence="1">Multi-pass membrane protein</topology>
    </subcellularLocation>
</comment>
<dbReference type="Proteomes" id="UP000295764">
    <property type="component" value="Unassembled WGS sequence"/>
</dbReference>
<dbReference type="InterPro" id="IPR004638">
    <property type="entry name" value="EmrB-like"/>
</dbReference>
<dbReference type="PANTHER" id="PTHR42718">
    <property type="entry name" value="MAJOR FACILITATOR SUPERFAMILY MULTIDRUG TRANSPORTER MFSC"/>
    <property type="match status" value="1"/>
</dbReference>
<feature type="transmembrane region" description="Helical" evidence="9">
    <location>
        <begin position="200"/>
        <end position="221"/>
    </location>
</feature>
<feature type="transmembrane region" description="Helical" evidence="9">
    <location>
        <begin position="143"/>
        <end position="161"/>
    </location>
</feature>
<protein>
    <submittedName>
        <fullName evidence="11">EmrB/QacA subfamily drug resistance transporter</fullName>
    </submittedName>
</protein>
<name>A0A4R6DGS5_9MICO</name>
<feature type="transmembrane region" description="Helical" evidence="9">
    <location>
        <begin position="115"/>
        <end position="137"/>
    </location>
</feature>
<dbReference type="NCBIfam" id="TIGR00711">
    <property type="entry name" value="efflux_EmrB"/>
    <property type="match status" value="1"/>
</dbReference>
<evidence type="ECO:0000256" key="9">
    <source>
        <dbReference type="SAM" id="Phobius"/>
    </source>
</evidence>
<evidence type="ECO:0000256" key="2">
    <source>
        <dbReference type="ARBA" id="ARBA00008537"/>
    </source>
</evidence>
<proteinExistence type="inferred from homology"/>
<dbReference type="AlphaFoldDB" id="A0A4R6DGS5"/>
<dbReference type="GO" id="GO:0022857">
    <property type="term" value="F:transmembrane transporter activity"/>
    <property type="evidence" value="ECO:0007669"/>
    <property type="project" value="InterPro"/>
</dbReference>
<evidence type="ECO:0000259" key="10">
    <source>
        <dbReference type="PROSITE" id="PS50850"/>
    </source>
</evidence>
<evidence type="ECO:0000256" key="8">
    <source>
        <dbReference type="SAM" id="MobiDB-lite"/>
    </source>
</evidence>
<dbReference type="InterPro" id="IPR036259">
    <property type="entry name" value="MFS_trans_sf"/>
</dbReference>
<feature type="transmembrane region" description="Helical" evidence="9">
    <location>
        <begin position="335"/>
        <end position="352"/>
    </location>
</feature>
<dbReference type="GO" id="GO:0005886">
    <property type="term" value="C:plasma membrane"/>
    <property type="evidence" value="ECO:0007669"/>
    <property type="project" value="UniProtKB-SubCell"/>
</dbReference>
<keyword evidence="4" id="KW-1003">Cell membrane</keyword>
<feature type="region of interest" description="Disordered" evidence="8">
    <location>
        <begin position="1"/>
        <end position="34"/>
    </location>
</feature>
<dbReference type="Pfam" id="PF07690">
    <property type="entry name" value="MFS_1"/>
    <property type="match status" value="1"/>
</dbReference>
<comment type="similarity">
    <text evidence="2">Belongs to the major facilitator superfamily. EmrB family.</text>
</comment>
<dbReference type="Gene3D" id="1.20.1250.20">
    <property type="entry name" value="MFS general substrate transporter like domains"/>
    <property type="match status" value="1"/>
</dbReference>
<dbReference type="SUPFAM" id="SSF103473">
    <property type="entry name" value="MFS general substrate transporter"/>
    <property type="match status" value="1"/>
</dbReference>
<dbReference type="PANTHER" id="PTHR42718:SF9">
    <property type="entry name" value="MAJOR FACILITATOR SUPERFAMILY MULTIDRUG TRANSPORTER MFSC"/>
    <property type="match status" value="1"/>
</dbReference>
<evidence type="ECO:0000256" key="1">
    <source>
        <dbReference type="ARBA" id="ARBA00004651"/>
    </source>
</evidence>
<dbReference type="EMBL" id="SNVW01000006">
    <property type="protein sequence ID" value="TDN43905.1"/>
    <property type="molecule type" value="Genomic_DNA"/>
</dbReference>
<feature type="transmembrane region" description="Helical" evidence="9">
    <location>
        <begin position="263"/>
        <end position="280"/>
    </location>
</feature>
<evidence type="ECO:0000256" key="6">
    <source>
        <dbReference type="ARBA" id="ARBA00022989"/>
    </source>
</evidence>
<dbReference type="InterPro" id="IPR020846">
    <property type="entry name" value="MFS_dom"/>
</dbReference>
<dbReference type="PROSITE" id="PS50850">
    <property type="entry name" value="MFS"/>
    <property type="match status" value="1"/>
</dbReference>
<dbReference type="Gene3D" id="1.20.1720.10">
    <property type="entry name" value="Multidrug resistance protein D"/>
    <property type="match status" value="1"/>
</dbReference>
<feature type="transmembrane region" description="Helical" evidence="9">
    <location>
        <begin position="168"/>
        <end position="188"/>
    </location>
</feature>
<feature type="compositionally biased region" description="Low complexity" evidence="8">
    <location>
        <begin position="10"/>
        <end position="22"/>
    </location>
</feature>
<feature type="transmembrane region" description="Helical" evidence="9">
    <location>
        <begin position="467"/>
        <end position="485"/>
    </location>
</feature>
<dbReference type="PRINTS" id="PR01036">
    <property type="entry name" value="TCRTETB"/>
</dbReference>
<feature type="transmembrane region" description="Helical" evidence="9">
    <location>
        <begin position="301"/>
        <end position="323"/>
    </location>
</feature>
<evidence type="ECO:0000256" key="4">
    <source>
        <dbReference type="ARBA" id="ARBA00022475"/>
    </source>
</evidence>
<evidence type="ECO:0000256" key="7">
    <source>
        <dbReference type="ARBA" id="ARBA00023136"/>
    </source>
</evidence>
<feature type="transmembrane region" description="Helical" evidence="9">
    <location>
        <begin position="440"/>
        <end position="461"/>
    </location>
</feature>
<feature type="transmembrane region" description="Helical" evidence="9">
    <location>
        <begin position="43"/>
        <end position="67"/>
    </location>
</feature>
<reference evidence="11 12" key="1">
    <citation type="submission" date="2019-03" db="EMBL/GenBank/DDBJ databases">
        <title>Genomic analyses of the natural microbiome of Caenorhabditis elegans.</title>
        <authorList>
            <person name="Samuel B."/>
        </authorList>
    </citation>
    <scope>NUCLEOTIDE SEQUENCE [LARGE SCALE GENOMIC DNA]</scope>
    <source>
        <strain evidence="11 12">JUb65</strain>
    </source>
</reference>
<keyword evidence="6 9" id="KW-1133">Transmembrane helix</keyword>
<dbReference type="CDD" id="cd17321">
    <property type="entry name" value="MFS_MMR_MDR_like"/>
    <property type="match status" value="1"/>
</dbReference>
<keyword evidence="7 9" id="KW-0472">Membrane</keyword>
<feature type="transmembrane region" description="Helical" evidence="9">
    <location>
        <begin position="364"/>
        <end position="383"/>
    </location>
</feature>
<evidence type="ECO:0000313" key="11">
    <source>
        <dbReference type="EMBL" id="TDN43905.1"/>
    </source>
</evidence>